<evidence type="ECO:0000313" key="9">
    <source>
        <dbReference type="Proteomes" id="UP000317369"/>
    </source>
</evidence>
<proteinExistence type="predicted"/>
<evidence type="ECO:0000259" key="7">
    <source>
        <dbReference type="Pfam" id="PF01035"/>
    </source>
</evidence>
<dbReference type="CDD" id="cd06445">
    <property type="entry name" value="ATase"/>
    <property type="match status" value="1"/>
</dbReference>
<dbReference type="PANTHER" id="PTHR10815:SF13">
    <property type="entry name" value="METHYLATED-DNA--PROTEIN-CYSTEINE METHYLTRANSFERASE"/>
    <property type="match status" value="1"/>
</dbReference>
<dbReference type="NCBIfam" id="TIGR00589">
    <property type="entry name" value="ogt"/>
    <property type="match status" value="1"/>
</dbReference>
<evidence type="ECO:0000313" key="8">
    <source>
        <dbReference type="EMBL" id="QDU35326.1"/>
    </source>
</evidence>
<accession>A0A517YYP3</accession>
<keyword evidence="4" id="KW-0227">DNA damage</keyword>
<comment type="catalytic activity">
    <reaction evidence="1">
        <text>a 4-O-methyl-thymidine in DNA + L-cysteinyl-[protein] = a thymidine in DNA + S-methyl-L-cysteinyl-[protein]</text>
        <dbReference type="Rhea" id="RHEA:53428"/>
        <dbReference type="Rhea" id="RHEA-COMP:10131"/>
        <dbReference type="Rhea" id="RHEA-COMP:10132"/>
        <dbReference type="Rhea" id="RHEA-COMP:13555"/>
        <dbReference type="Rhea" id="RHEA-COMP:13556"/>
        <dbReference type="ChEBI" id="CHEBI:29950"/>
        <dbReference type="ChEBI" id="CHEBI:82612"/>
        <dbReference type="ChEBI" id="CHEBI:137386"/>
        <dbReference type="ChEBI" id="CHEBI:137387"/>
        <dbReference type="EC" id="2.1.1.63"/>
    </reaction>
</comment>
<dbReference type="PROSITE" id="PS00374">
    <property type="entry name" value="MGMT"/>
    <property type="match status" value="1"/>
</dbReference>
<comment type="catalytic activity">
    <reaction evidence="6">
        <text>a 6-O-methyl-2'-deoxyguanosine in DNA + L-cysteinyl-[protein] = S-methyl-L-cysteinyl-[protein] + a 2'-deoxyguanosine in DNA</text>
        <dbReference type="Rhea" id="RHEA:24000"/>
        <dbReference type="Rhea" id="RHEA-COMP:10131"/>
        <dbReference type="Rhea" id="RHEA-COMP:10132"/>
        <dbReference type="Rhea" id="RHEA-COMP:11367"/>
        <dbReference type="Rhea" id="RHEA-COMP:11368"/>
        <dbReference type="ChEBI" id="CHEBI:29950"/>
        <dbReference type="ChEBI" id="CHEBI:82612"/>
        <dbReference type="ChEBI" id="CHEBI:85445"/>
        <dbReference type="ChEBI" id="CHEBI:85448"/>
        <dbReference type="EC" id="2.1.1.63"/>
    </reaction>
</comment>
<dbReference type="InterPro" id="IPR036217">
    <property type="entry name" value="MethylDNA_cys_MeTrfase_DNAb"/>
</dbReference>
<keyword evidence="3 8" id="KW-0808">Transferase</keyword>
<dbReference type="InterPro" id="IPR036388">
    <property type="entry name" value="WH-like_DNA-bd_sf"/>
</dbReference>
<dbReference type="RefSeq" id="WP_200761359.1">
    <property type="nucleotide sequence ID" value="NZ_CP036425.1"/>
</dbReference>
<evidence type="ECO:0000256" key="1">
    <source>
        <dbReference type="ARBA" id="ARBA00001286"/>
    </source>
</evidence>
<dbReference type="KEGG" id="pcor:KS4_34070"/>
<keyword evidence="2 8" id="KW-0489">Methyltransferase</keyword>
<dbReference type="Proteomes" id="UP000317369">
    <property type="component" value="Chromosome"/>
</dbReference>
<gene>
    <name evidence="8" type="primary">ogt</name>
    <name evidence="8" type="ORF">KS4_34070</name>
</gene>
<keyword evidence="9" id="KW-1185">Reference proteome</keyword>
<dbReference type="EMBL" id="CP036425">
    <property type="protein sequence ID" value="QDU35326.1"/>
    <property type="molecule type" value="Genomic_DNA"/>
</dbReference>
<sequence length="114" mass="12259">MIHEKAIREGKLTKGMNFTEKSLAICARIPKGKVVTYGDIACKLGSDGASRAVGNAMNGNPFSPDVPCHRVVGSTGKLTGFARGLDKKRAMLKKEGVPFKNDDQVDMAACRHKL</sequence>
<reference evidence="8 9" key="1">
    <citation type="submission" date="2019-02" db="EMBL/GenBank/DDBJ databases">
        <title>Deep-cultivation of Planctomycetes and their phenomic and genomic characterization uncovers novel biology.</title>
        <authorList>
            <person name="Wiegand S."/>
            <person name="Jogler M."/>
            <person name="Boedeker C."/>
            <person name="Pinto D."/>
            <person name="Vollmers J."/>
            <person name="Rivas-Marin E."/>
            <person name="Kohn T."/>
            <person name="Peeters S.H."/>
            <person name="Heuer A."/>
            <person name="Rast P."/>
            <person name="Oberbeckmann S."/>
            <person name="Bunk B."/>
            <person name="Jeske O."/>
            <person name="Meyerdierks A."/>
            <person name="Storesund J.E."/>
            <person name="Kallscheuer N."/>
            <person name="Luecker S."/>
            <person name="Lage O.M."/>
            <person name="Pohl T."/>
            <person name="Merkel B.J."/>
            <person name="Hornburger P."/>
            <person name="Mueller R.-W."/>
            <person name="Bruemmer F."/>
            <person name="Labrenz M."/>
            <person name="Spormann A.M."/>
            <person name="Op den Camp H."/>
            <person name="Overmann J."/>
            <person name="Amann R."/>
            <person name="Jetten M.S.M."/>
            <person name="Mascher T."/>
            <person name="Medema M.H."/>
            <person name="Devos D.P."/>
            <person name="Kaster A.-K."/>
            <person name="Ovreas L."/>
            <person name="Rohde M."/>
            <person name="Galperin M.Y."/>
            <person name="Jogler C."/>
        </authorList>
    </citation>
    <scope>NUCLEOTIDE SEQUENCE [LARGE SCALE GENOMIC DNA]</scope>
    <source>
        <strain evidence="8 9">KS4</strain>
    </source>
</reference>
<feature type="domain" description="Methylated-DNA-[protein]-cysteine S-methyltransferase DNA binding" evidence="7">
    <location>
        <begin position="17"/>
        <end position="97"/>
    </location>
</feature>
<evidence type="ECO:0000256" key="5">
    <source>
        <dbReference type="ARBA" id="ARBA00023204"/>
    </source>
</evidence>
<dbReference type="Gene3D" id="1.10.10.10">
    <property type="entry name" value="Winged helix-like DNA-binding domain superfamily/Winged helix DNA-binding domain"/>
    <property type="match status" value="1"/>
</dbReference>
<dbReference type="AlphaFoldDB" id="A0A517YYP3"/>
<dbReference type="GO" id="GO:0032259">
    <property type="term" value="P:methylation"/>
    <property type="evidence" value="ECO:0007669"/>
    <property type="project" value="UniProtKB-KW"/>
</dbReference>
<dbReference type="PANTHER" id="PTHR10815">
    <property type="entry name" value="METHYLATED-DNA--PROTEIN-CYSTEINE METHYLTRANSFERASE"/>
    <property type="match status" value="1"/>
</dbReference>
<organism evidence="8 9">
    <name type="scientific">Poriferisphaera corsica</name>
    <dbReference type="NCBI Taxonomy" id="2528020"/>
    <lineage>
        <taxon>Bacteria</taxon>
        <taxon>Pseudomonadati</taxon>
        <taxon>Planctomycetota</taxon>
        <taxon>Phycisphaerae</taxon>
        <taxon>Phycisphaerales</taxon>
        <taxon>Phycisphaeraceae</taxon>
        <taxon>Poriferisphaera</taxon>
    </lineage>
</organism>
<dbReference type="Pfam" id="PF01035">
    <property type="entry name" value="DNA_binding_1"/>
    <property type="match status" value="1"/>
</dbReference>
<evidence type="ECO:0000256" key="6">
    <source>
        <dbReference type="ARBA" id="ARBA00049348"/>
    </source>
</evidence>
<dbReference type="InterPro" id="IPR001497">
    <property type="entry name" value="MethylDNA_cys_MeTrfase_AS"/>
</dbReference>
<evidence type="ECO:0000256" key="3">
    <source>
        <dbReference type="ARBA" id="ARBA00022679"/>
    </source>
</evidence>
<evidence type="ECO:0000256" key="2">
    <source>
        <dbReference type="ARBA" id="ARBA00022603"/>
    </source>
</evidence>
<dbReference type="EC" id="2.1.1.63" evidence="8"/>
<dbReference type="InterPro" id="IPR014048">
    <property type="entry name" value="MethylDNA_cys_MeTrfase_DNA-bd"/>
</dbReference>
<dbReference type="GO" id="GO:0006281">
    <property type="term" value="P:DNA repair"/>
    <property type="evidence" value="ECO:0007669"/>
    <property type="project" value="UniProtKB-KW"/>
</dbReference>
<keyword evidence="5" id="KW-0234">DNA repair</keyword>
<dbReference type="GO" id="GO:0003908">
    <property type="term" value="F:methylated-DNA-[protein]-cysteine S-methyltransferase activity"/>
    <property type="evidence" value="ECO:0007669"/>
    <property type="project" value="UniProtKB-EC"/>
</dbReference>
<dbReference type="SUPFAM" id="SSF46767">
    <property type="entry name" value="Methylated DNA-protein cysteine methyltransferase, C-terminal domain"/>
    <property type="match status" value="1"/>
</dbReference>
<evidence type="ECO:0000256" key="4">
    <source>
        <dbReference type="ARBA" id="ARBA00022763"/>
    </source>
</evidence>
<name>A0A517YYP3_9BACT</name>
<protein>
    <submittedName>
        <fullName evidence="8">Methylated-DNA--protein-cysteine methyltransferase</fullName>
        <ecNumber evidence="8">2.1.1.63</ecNumber>
    </submittedName>
</protein>